<dbReference type="Proteomes" id="UP000030641">
    <property type="component" value="Unassembled WGS sequence"/>
</dbReference>
<dbReference type="InterPro" id="IPR052337">
    <property type="entry name" value="SAT4-like"/>
</dbReference>
<keyword evidence="3 7" id="KW-1133">Transmembrane helix</keyword>
<dbReference type="GO" id="GO:0016020">
    <property type="term" value="C:membrane"/>
    <property type="evidence" value="ECO:0007669"/>
    <property type="project" value="UniProtKB-SubCell"/>
</dbReference>
<dbReference type="PANTHER" id="PTHR33048">
    <property type="entry name" value="PTH11-LIKE INTEGRAL MEMBRANE PROTEIN (AFU_ORTHOLOGUE AFUA_5G11245)"/>
    <property type="match status" value="1"/>
</dbReference>
<keyword evidence="4 7" id="KW-0472">Membrane</keyword>
<dbReference type="GeneID" id="25368792"/>
<evidence type="ECO:0000256" key="1">
    <source>
        <dbReference type="ARBA" id="ARBA00004141"/>
    </source>
</evidence>
<feature type="transmembrane region" description="Helical" evidence="7">
    <location>
        <begin position="170"/>
        <end position="194"/>
    </location>
</feature>
<accession>A0A074YLK2</accession>
<feature type="compositionally biased region" description="Polar residues" evidence="6">
    <location>
        <begin position="310"/>
        <end position="320"/>
    </location>
</feature>
<dbReference type="InterPro" id="IPR049326">
    <property type="entry name" value="Rhodopsin_dom_fungi"/>
</dbReference>
<feature type="region of interest" description="Disordered" evidence="6">
    <location>
        <begin position="297"/>
        <end position="322"/>
    </location>
</feature>
<dbReference type="EMBL" id="KL584760">
    <property type="protein sequence ID" value="KEQ94992.1"/>
    <property type="molecule type" value="Genomic_DNA"/>
</dbReference>
<evidence type="ECO:0000256" key="2">
    <source>
        <dbReference type="ARBA" id="ARBA00022692"/>
    </source>
</evidence>
<dbReference type="AlphaFoldDB" id="A0A074YLK2"/>
<evidence type="ECO:0000256" key="6">
    <source>
        <dbReference type="SAM" id="MobiDB-lite"/>
    </source>
</evidence>
<gene>
    <name evidence="9" type="ORF">AUEXF2481DRAFT_5240</name>
</gene>
<protein>
    <recommendedName>
        <fullName evidence="8">Rhodopsin domain-containing protein</fullName>
    </recommendedName>
</protein>
<evidence type="ECO:0000256" key="5">
    <source>
        <dbReference type="ARBA" id="ARBA00038359"/>
    </source>
</evidence>
<feature type="domain" description="Rhodopsin" evidence="8">
    <location>
        <begin position="34"/>
        <end position="270"/>
    </location>
</feature>
<dbReference type="Pfam" id="PF20684">
    <property type="entry name" value="Fung_rhodopsin"/>
    <property type="match status" value="1"/>
</dbReference>
<proteinExistence type="inferred from homology"/>
<feature type="transmembrane region" description="Helical" evidence="7">
    <location>
        <begin position="95"/>
        <end position="116"/>
    </location>
</feature>
<dbReference type="OMA" id="DWAIWIL"/>
<dbReference type="RefSeq" id="XP_013343384.1">
    <property type="nucleotide sequence ID" value="XM_013487930.1"/>
</dbReference>
<dbReference type="InParanoid" id="A0A074YLK2"/>
<evidence type="ECO:0000313" key="10">
    <source>
        <dbReference type="Proteomes" id="UP000030641"/>
    </source>
</evidence>
<feature type="compositionally biased region" description="Basic and acidic residues" evidence="6">
    <location>
        <begin position="297"/>
        <end position="307"/>
    </location>
</feature>
<dbReference type="PANTHER" id="PTHR33048:SF47">
    <property type="entry name" value="INTEGRAL MEMBRANE PROTEIN-RELATED"/>
    <property type="match status" value="1"/>
</dbReference>
<evidence type="ECO:0000313" key="9">
    <source>
        <dbReference type="EMBL" id="KEQ94992.1"/>
    </source>
</evidence>
<feature type="transmembrane region" description="Helical" evidence="7">
    <location>
        <begin position="50"/>
        <end position="75"/>
    </location>
</feature>
<feature type="transmembrane region" description="Helical" evidence="7">
    <location>
        <begin position="20"/>
        <end position="38"/>
    </location>
</feature>
<dbReference type="HOGENOM" id="CLU_028200_0_1_1"/>
<keyword evidence="10" id="KW-1185">Reference proteome</keyword>
<evidence type="ECO:0000256" key="3">
    <source>
        <dbReference type="ARBA" id="ARBA00022989"/>
    </source>
</evidence>
<reference evidence="9 10" key="1">
    <citation type="journal article" date="2014" name="BMC Genomics">
        <title>Genome sequencing of four Aureobasidium pullulans varieties: biotechnological potential, stress tolerance, and description of new species.</title>
        <authorList>
            <person name="Gostin Ar C."/>
            <person name="Ohm R.A."/>
            <person name="Kogej T."/>
            <person name="Sonjak S."/>
            <person name="Turk M."/>
            <person name="Zajc J."/>
            <person name="Zalar P."/>
            <person name="Grube M."/>
            <person name="Sun H."/>
            <person name="Han J."/>
            <person name="Sharma A."/>
            <person name="Chiniquy J."/>
            <person name="Ngan C.Y."/>
            <person name="Lipzen A."/>
            <person name="Barry K."/>
            <person name="Grigoriev I.V."/>
            <person name="Gunde-Cimerman N."/>
        </authorList>
    </citation>
    <scope>NUCLEOTIDE SEQUENCE [LARGE SCALE GENOMIC DNA]</scope>
    <source>
        <strain evidence="9 10">EXF-2481</strain>
    </source>
</reference>
<name>A0A074YLK2_AURSE</name>
<organism evidence="9 10">
    <name type="scientific">Aureobasidium subglaciale (strain EXF-2481)</name>
    <name type="common">Aureobasidium pullulans var. subglaciale</name>
    <dbReference type="NCBI Taxonomy" id="1043005"/>
    <lineage>
        <taxon>Eukaryota</taxon>
        <taxon>Fungi</taxon>
        <taxon>Dikarya</taxon>
        <taxon>Ascomycota</taxon>
        <taxon>Pezizomycotina</taxon>
        <taxon>Dothideomycetes</taxon>
        <taxon>Dothideomycetidae</taxon>
        <taxon>Dothideales</taxon>
        <taxon>Saccotheciaceae</taxon>
        <taxon>Aureobasidium</taxon>
    </lineage>
</organism>
<keyword evidence="2 7" id="KW-0812">Transmembrane</keyword>
<dbReference type="STRING" id="1043005.A0A074YLK2"/>
<comment type="subcellular location">
    <subcellularLocation>
        <location evidence="1">Membrane</location>
        <topology evidence="1">Multi-pass membrane protein</topology>
    </subcellularLocation>
</comment>
<feature type="transmembrane region" description="Helical" evidence="7">
    <location>
        <begin position="128"/>
        <end position="150"/>
    </location>
</feature>
<feature type="transmembrane region" description="Helical" evidence="7">
    <location>
        <begin position="253"/>
        <end position="274"/>
    </location>
</feature>
<evidence type="ECO:0000259" key="8">
    <source>
        <dbReference type="Pfam" id="PF20684"/>
    </source>
</evidence>
<evidence type="ECO:0000256" key="4">
    <source>
        <dbReference type="ARBA" id="ARBA00023136"/>
    </source>
</evidence>
<sequence length="403" mass="45259">MADSQSSHHKPDLRWDTITPTIITTVLATAVVILRLIVRCKFVKAVGFDDFVIVVSLFLSWVVLGLTVAMVVTGFGSYAWHSPLDLHSATAKLFLSWNVLYVVLIHVTKASILTQYLRIFPTRTMRRLTWLLFAALVPSLLWGVFGSIFICDPVRKIWHPIEPGKCLSTRTYWVSVTAVNIVLDFAVLALPIPVISRLMLPRRQKIALVGVFLLGFFTCAISVVRLVVVHNAYVRHDFTASSAEAVTWSMVEANVGIICASLLALKPLIVHLFPKSTKERQPPRWSLTLNTVSTVEPPEHDIEKAEVDQTDGTTSRSASSADRLEKITEELEDFDELTFVGTREGIMNTEMRNHRTKSWSEQTILDMEGVITKPKVAVTSPLTAHMLEDDRELREEQKTVLDL</sequence>
<evidence type="ECO:0000256" key="7">
    <source>
        <dbReference type="SAM" id="Phobius"/>
    </source>
</evidence>
<dbReference type="OrthoDB" id="444631at2759"/>
<comment type="similarity">
    <text evidence="5">Belongs to the SAT4 family.</text>
</comment>
<feature type="transmembrane region" description="Helical" evidence="7">
    <location>
        <begin position="206"/>
        <end position="233"/>
    </location>
</feature>